<dbReference type="InterPro" id="IPR010982">
    <property type="entry name" value="Lambda_DNA-bd_dom_sf"/>
</dbReference>
<evidence type="ECO:0000259" key="1">
    <source>
        <dbReference type="PROSITE" id="PS50943"/>
    </source>
</evidence>
<dbReference type="Gene3D" id="1.10.260.40">
    <property type="entry name" value="lambda repressor-like DNA-binding domains"/>
    <property type="match status" value="1"/>
</dbReference>
<evidence type="ECO:0000313" key="2">
    <source>
        <dbReference type="EMBL" id="KID58604.1"/>
    </source>
</evidence>
<feature type="domain" description="HTH cro/C1-type" evidence="1">
    <location>
        <begin position="9"/>
        <end position="51"/>
    </location>
</feature>
<reference evidence="2 3" key="1">
    <citation type="submission" date="2014-12" db="EMBL/GenBank/DDBJ databases">
        <title>Draft Genome Sequence of Pseudoalteromonas luteoviolacea HI1.</title>
        <authorList>
            <person name="Asahina A.Y."/>
            <person name="Hadfield M.G."/>
        </authorList>
    </citation>
    <scope>NUCLEOTIDE SEQUENCE [LARGE SCALE GENOMIC DNA]</scope>
    <source>
        <strain evidence="2 3">HI1</strain>
    </source>
</reference>
<dbReference type="RefSeq" id="WP_039607776.1">
    <property type="nucleotide sequence ID" value="NZ_JWIC01000003.1"/>
</dbReference>
<dbReference type="PROSITE" id="PS50943">
    <property type="entry name" value="HTH_CROC1"/>
    <property type="match status" value="1"/>
</dbReference>
<dbReference type="AlphaFoldDB" id="A0A0C1MNI1"/>
<dbReference type="InterPro" id="IPR001387">
    <property type="entry name" value="Cro/C1-type_HTH"/>
</dbReference>
<accession>A0A0C1MNI1</accession>
<protein>
    <recommendedName>
        <fullName evidence="1">HTH cro/C1-type domain-containing protein</fullName>
    </recommendedName>
</protein>
<dbReference type="CDD" id="cd00093">
    <property type="entry name" value="HTH_XRE"/>
    <property type="match status" value="1"/>
</dbReference>
<proteinExistence type="predicted"/>
<dbReference type="SUPFAM" id="SSF47413">
    <property type="entry name" value="lambda repressor-like DNA-binding domains"/>
    <property type="match status" value="1"/>
</dbReference>
<dbReference type="EMBL" id="JWIC01000003">
    <property type="protein sequence ID" value="KID58604.1"/>
    <property type="molecule type" value="Genomic_DNA"/>
</dbReference>
<dbReference type="Proteomes" id="UP000031327">
    <property type="component" value="Unassembled WGS sequence"/>
</dbReference>
<dbReference type="GO" id="GO:0003677">
    <property type="term" value="F:DNA binding"/>
    <property type="evidence" value="ECO:0007669"/>
    <property type="project" value="InterPro"/>
</dbReference>
<organism evidence="2 3">
    <name type="scientific">Pseudoalteromonas luteoviolacea</name>
    <dbReference type="NCBI Taxonomy" id="43657"/>
    <lineage>
        <taxon>Bacteria</taxon>
        <taxon>Pseudomonadati</taxon>
        <taxon>Pseudomonadota</taxon>
        <taxon>Gammaproteobacteria</taxon>
        <taxon>Alteromonadales</taxon>
        <taxon>Pseudoalteromonadaceae</taxon>
        <taxon>Pseudoalteromonas</taxon>
    </lineage>
</organism>
<dbReference type="Pfam" id="PF01381">
    <property type="entry name" value="HTH_3"/>
    <property type="match status" value="1"/>
</dbReference>
<gene>
    <name evidence="2" type="ORF">JF50_01615</name>
</gene>
<name>A0A0C1MNI1_9GAMM</name>
<dbReference type="OrthoDB" id="6302218at2"/>
<sequence>MSTSFATRLKQLRVSLEESQISFSEILDIPTASYRKYEKGEREPTLSVIEKFFTHPLTQNHACWLITGEERPNADTSNTQMTPSDVTQSYNKDFESKFIQTAKESLLFICHLGWFKRGKEVNFESCGKILLRDLEPFLDKNAGSQQKKVS</sequence>
<evidence type="ECO:0000313" key="3">
    <source>
        <dbReference type="Proteomes" id="UP000031327"/>
    </source>
</evidence>
<comment type="caution">
    <text evidence="2">The sequence shown here is derived from an EMBL/GenBank/DDBJ whole genome shotgun (WGS) entry which is preliminary data.</text>
</comment>